<evidence type="ECO:0000256" key="6">
    <source>
        <dbReference type="ARBA" id="ARBA00023128"/>
    </source>
</evidence>
<keyword evidence="6" id="KW-0496">Mitochondrion</keyword>
<evidence type="ECO:0000256" key="7">
    <source>
        <dbReference type="ARBA" id="ARBA00023136"/>
    </source>
</evidence>
<accession>A0ABC9BBS1</accession>
<keyword evidence="5 8" id="KW-1133">Transmembrane helix</keyword>
<feature type="transmembrane region" description="Helical" evidence="8">
    <location>
        <begin position="106"/>
        <end position="128"/>
    </location>
</feature>
<dbReference type="Proteomes" id="UP001497457">
    <property type="component" value="Chromosome 25rd"/>
</dbReference>
<keyword evidence="7 8" id="KW-0472">Membrane</keyword>
<evidence type="ECO:0000313" key="10">
    <source>
        <dbReference type="EMBL" id="CAL5002160.1"/>
    </source>
</evidence>
<dbReference type="PANTHER" id="PTHR10485">
    <property type="entry name" value="MITOCHONDRIAL IMPORT INNER MEMBRANE TRANSLOCASE SUBUNIT TIM-17"/>
    <property type="match status" value="1"/>
</dbReference>
<organism evidence="9 11">
    <name type="scientific">Urochloa decumbens</name>
    <dbReference type="NCBI Taxonomy" id="240449"/>
    <lineage>
        <taxon>Eukaryota</taxon>
        <taxon>Viridiplantae</taxon>
        <taxon>Streptophyta</taxon>
        <taxon>Embryophyta</taxon>
        <taxon>Tracheophyta</taxon>
        <taxon>Spermatophyta</taxon>
        <taxon>Magnoliopsida</taxon>
        <taxon>Liliopsida</taxon>
        <taxon>Poales</taxon>
        <taxon>Poaceae</taxon>
        <taxon>PACMAD clade</taxon>
        <taxon>Panicoideae</taxon>
        <taxon>Panicodae</taxon>
        <taxon>Paniceae</taxon>
        <taxon>Melinidinae</taxon>
        <taxon>Urochloa</taxon>
    </lineage>
</organism>
<dbReference type="AlphaFoldDB" id="A0ABC9BBS1"/>
<dbReference type="EMBL" id="OZ075135">
    <property type="protein sequence ID" value="CAL4998693.1"/>
    <property type="molecule type" value="Genomic_DNA"/>
</dbReference>
<reference evidence="9 11" key="2">
    <citation type="submission" date="2024-10" db="EMBL/GenBank/DDBJ databases">
        <authorList>
            <person name="Ryan C."/>
        </authorList>
    </citation>
    <scope>NUCLEOTIDE SEQUENCE [LARGE SCALE GENOMIC DNA]</scope>
</reference>
<dbReference type="GO" id="GO:0005743">
    <property type="term" value="C:mitochondrial inner membrane"/>
    <property type="evidence" value="ECO:0007669"/>
    <property type="project" value="UniProtKB-SubCell"/>
</dbReference>
<evidence type="ECO:0000256" key="4">
    <source>
        <dbReference type="ARBA" id="ARBA00022792"/>
    </source>
</evidence>
<gene>
    <name evidence="9" type="ORF">URODEC1_LOCUS63944</name>
    <name evidence="10" type="ORF">URODEC1_LOCUS65821</name>
</gene>
<reference evidence="11" key="1">
    <citation type="submission" date="2024-06" db="EMBL/GenBank/DDBJ databases">
        <authorList>
            <person name="Ryan C."/>
        </authorList>
    </citation>
    <scope>NUCLEOTIDE SEQUENCE [LARGE SCALE GENOMIC DNA]</scope>
</reference>
<evidence type="ECO:0000313" key="11">
    <source>
        <dbReference type="Proteomes" id="UP001497457"/>
    </source>
</evidence>
<protein>
    <submittedName>
        <fullName evidence="9">Uncharacterized protein</fullName>
    </submittedName>
</protein>
<dbReference type="PANTHER" id="PTHR10485:SF13">
    <property type="match status" value="1"/>
</dbReference>
<dbReference type="EMBL" id="OZ075136">
    <property type="protein sequence ID" value="CAL5002160.1"/>
    <property type="molecule type" value="Genomic_DNA"/>
</dbReference>
<comment type="subcellular location">
    <subcellularLocation>
        <location evidence="1">Mitochondrion inner membrane</location>
        <topology evidence="1">Multi-pass membrane protein</topology>
    </subcellularLocation>
</comment>
<dbReference type="PROSITE" id="PS51257">
    <property type="entry name" value="PROKAR_LIPOPROTEIN"/>
    <property type="match status" value="1"/>
</dbReference>
<sequence length="171" mass="18145">MSYGKIPDYRRRLIDSVGTGFIIGGACGSVFDFIKGFCVSPSGARLAQDVLRNVPRNAGLLAAYSALSCSVDMALSLARRREDPWNPIAAGAASLGLLDMHRGARAAALAAPVGAAVVAVPLGLGWYISELHGRLMSHSDAQRYRNLPRPIAVASSWTDPWVSARGSVEHN</sequence>
<evidence type="ECO:0000256" key="2">
    <source>
        <dbReference type="ARBA" id="ARBA00008444"/>
    </source>
</evidence>
<name>A0ABC9BBS1_9POAL</name>
<evidence type="ECO:0000256" key="3">
    <source>
        <dbReference type="ARBA" id="ARBA00022692"/>
    </source>
</evidence>
<keyword evidence="3 8" id="KW-0812">Transmembrane</keyword>
<evidence type="ECO:0000256" key="5">
    <source>
        <dbReference type="ARBA" id="ARBA00022989"/>
    </source>
</evidence>
<comment type="similarity">
    <text evidence="2">Belongs to the Tim17/Tim22/Tim23 family.</text>
</comment>
<evidence type="ECO:0000256" key="8">
    <source>
        <dbReference type="SAM" id="Phobius"/>
    </source>
</evidence>
<feature type="transmembrane region" description="Helical" evidence="8">
    <location>
        <begin position="12"/>
        <end position="34"/>
    </location>
</feature>
<proteinExistence type="inferred from homology"/>
<dbReference type="Pfam" id="PF02466">
    <property type="entry name" value="Tim17"/>
    <property type="match status" value="1"/>
</dbReference>
<evidence type="ECO:0000256" key="1">
    <source>
        <dbReference type="ARBA" id="ARBA00004448"/>
    </source>
</evidence>
<dbReference type="Proteomes" id="UP001497457">
    <property type="component" value="Chromosome 26rd"/>
</dbReference>
<keyword evidence="11" id="KW-1185">Reference proteome</keyword>
<evidence type="ECO:0000313" key="9">
    <source>
        <dbReference type="EMBL" id="CAL4998693.1"/>
    </source>
</evidence>
<keyword evidence="4" id="KW-0999">Mitochondrion inner membrane</keyword>